<dbReference type="OrthoDB" id="7871704at2759"/>
<protein>
    <recommendedName>
        <fullName evidence="3">Kinetochore-associated protein 1</fullName>
    </recommendedName>
</protein>
<dbReference type="PANTHER" id="PTHR12029:SF11">
    <property type="entry name" value="METHYLTRANSFERASE TARBP1-RELATED"/>
    <property type="match status" value="1"/>
</dbReference>
<dbReference type="RefSeq" id="XP_017026588.3">
    <property type="nucleotide sequence ID" value="XM_017171099.3"/>
</dbReference>
<name>A0A6P4IW25_DROKI</name>
<reference evidence="2" key="1">
    <citation type="submission" date="2025-08" db="UniProtKB">
        <authorList>
            <consortium name="RefSeq"/>
        </authorList>
    </citation>
    <scope>IDENTIFICATION</scope>
    <source>
        <strain evidence="2">14028-0561.14</strain>
        <tissue evidence="2">Whole fly</tissue>
    </source>
</reference>
<keyword evidence="1" id="KW-1185">Reference proteome</keyword>
<dbReference type="AlphaFoldDB" id="A0A6P4IW25"/>
<dbReference type="PANTHER" id="PTHR12029">
    <property type="entry name" value="RNA METHYLTRANSFERASE"/>
    <property type="match status" value="1"/>
</dbReference>
<dbReference type="InterPro" id="IPR045330">
    <property type="entry name" value="TRM3/TARBP1"/>
</dbReference>
<evidence type="ECO:0000313" key="1">
    <source>
        <dbReference type="Proteomes" id="UP001652661"/>
    </source>
</evidence>
<sequence length="1025" mass="119107">MDSYATGKSNQPEVLEWDKKWGGRFFLCLQREVREKSADDAKVVLKDLLDTAHANSIEQMLEHFFDDFMRSLGTDCFLVLQEKCQDHRFLSVLIRKIQAMCQGDFGEATLASLQCSAQQWTAFAAIIVGLEDQDPFLVVSTLEKQLPQLQLMSSDHGECWLSWLRTLCLRLFQENRIQVLRKILEYFLAHLSVEQLVRFRMLSEFLVATNRSQLFDPEDDNYLKEKQLKQFVTDDNVELFLEALVTVSWENVPLIVWIRSFKYKLIQRVPKELLIKLCLAVRGLDNYDLREEAQDYVLFLFMDTIDAFSLRDYMVCMESLFNEADPYRDYSQLEKIIVQYKDLENHIVLFNRRSFDIFRHDARRLNNIVGKLLNTLILECETLCEHMHGFWRLALFSNNQELIMEFLCQFYKVDISLLQKEASLEQMQAHLLERLDCQTSEETSFLKARCVDLYTSNLRSWRQLEDLNMDPLELLKQGSEITMSNLANLLSDHGNRMKDEKFLPALIARAGCIYDIDDVLDYAYRNLTEKEYESCITNLVIQKTLVCLPDRKLSISLYLQLLLHGEPTTGLARIEASCVYYLGGAEERNARIRRLTIENLNEYGNTETKTKVFKELLKINEKLSMEHPHYTENSEVHRQKMRIAFALITIHEYCDDPLSLKTLLLPSDHCDDPRFLKTLLLPSDHLGINLMHEFLVGTCVENIDWVLEALPRLRARQQESYLSIAYIFIFKNLRKIKKDKLSEMFTSLLPLTMGSCYEVRTLAQIILHRLALECELNSIHIPVAESLISTVETLLGEKLYELQIEPRLMLAELSLYCRDNISALIRHITNAPFDERYGQFEPVPKVVWNKIITARQAFRARKLLSTAHFAPSNNLRIKLPITPAKEVKSESSQRERIVVASLLDNETNFTRLRLICQRFGVDTLVLDEESHLKEFDSCNLRIRRVNPTSLVEFLLTKRNEGYEIRGCIGIEGISKVFRLSVEDGVILVLGHKELGIPAEVNKILENPVIIKKINVFKTFFAKSVD</sequence>
<evidence type="ECO:0000313" key="2">
    <source>
        <dbReference type="RefSeq" id="XP_017026588.3"/>
    </source>
</evidence>
<dbReference type="Proteomes" id="UP001652661">
    <property type="component" value="Chromosome 3R"/>
</dbReference>
<dbReference type="GeneID" id="108077677"/>
<gene>
    <name evidence="2" type="primary">LOC108077677</name>
</gene>
<organism evidence="1 2">
    <name type="scientific">Drosophila kikkawai</name>
    <name type="common">Fruit fly</name>
    <dbReference type="NCBI Taxonomy" id="30033"/>
    <lineage>
        <taxon>Eukaryota</taxon>
        <taxon>Metazoa</taxon>
        <taxon>Ecdysozoa</taxon>
        <taxon>Arthropoda</taxon>
        <taxon>Hexapoda</taxon>
        <taxon>Insecta</taxon>
        <taxon>Pterygota</taxon>
        <taxon>Neoptera</taxon>
        <taxon>Endopterygota</taxon>
        <taxon>Diptera</taxon>
        <taxon>Brachycera</taxon>
        <taxon>Muscomorpha</taxon>
        <taxon>Ephydroidea</taxon>
        <taxon>Drosophilidae</taxon>
        <taxon>Drosophila</taxon>
        <taxon>Sophophora</taxon>
    </lineage>
</organism>
<accession>A0A6P4IW25</accession>
<proteinExistence type="predicted"/>
<evidence type="ECO:0008006" key="3">
    <source>
        <dbReference type="Google" id="ProtNLM"/>
    </source>
</evidence>